<accession>A0A8T1WR18</accession>
<name>A0A8T1WR18_9STRA</name>
<protein>
    <submittedName>
        <fullName evidence="1">CG-1 domain</fullName>
    </submittedName>
</protein>
<dbReference type="Proteomes" id="UP000693981">
    <property type="component" value="Unassembled WGS sequence"/>
</dbReference>
<dbReference type="AlphaFoldDB" id="A0A8T1WR18"/>
<reference evidence="1" key="1">
    <citation type="submission" date="2021-02" db="EMBL/GenBank/DDBJ databases">
        <authorList>
            <person name="Palmer J.M."/>
        </authorList>
    </citation>
    <scope>NUCLEOTIDE SEQUENCE</scope>
    <source>
        <strain evidence="1">SCRP23</strain>
    </source>
</reference>
<keyword evidence="2" id="KW-1185">Reference proteome</keyword>
<proteinExistence type="predicted"/>
<evidence type="ECO:0000313" key="2">
    <source>
        <dbReference type="Proteomes" id="UP000693981"/>
    </source>
</evidence>
<comment type="caution">
    <text evidence="1">The sequence shown here is derived from an EMBL/GenBank/DDBJ whole genome shotgun (WGS) entry which is preliminary data.</text>
</comment>
<evidence type="ECO:0000313" key="1">
    <source>
        <dbReference type="EMBL" id="KAG7396492.1"/>
    </source>
</evidence>
<dbReference type="EMBL" id="JAGDFL010000153">
    <property type="protein sequence ID" value="KAG7396492.1"/>
    <property type="molecule type" value="Genomic_DNA"/>
</dbReference>
<sequence length="303" mass="32562">MGGETVVGTRLHWHSHSQRERIDVDKLLCQVRAFCTRAAACTNSGILIAVGLPNGAVGAFTGAGSSSDEDTPSSSVFLGSVREFMTQLQTEVASGSIAGKVEIIPMLYWGKFVPALNALIGTAADHFPEADTLLLQSLEVEVDRAGVEFLRSHLDIKHDLVVGAALPGHEFRPDPSAQPMELSGLTSPWNTLALWNLEQLTRVGFALMGDALRLEIDGIGSAAGIEEVANIAMYQQLYANTDSATKAKLVRVPGIAWQVDRLQDPDRLAWHEKKMASKQQRAAAQLAQFGVAPGSVFHLEPVA</sequence>
<gene>
    <name evidence="1" type="primary">CAMT-1_2</name>
    <name evidence="1" type="ORF">PHYBOEH_002199</name>
</gene>
<organism evidence="1 2">
    <name type="scientific">Phytophthora boehmeriae</name>
    <dbReference type="NCBI Taxonomy" id="109152"/>
    <lineage>
        <taxon>Eukaryota</taxon>
        <taxon>Sar</taxon>
        <taxon>Stramenopiles</taxon>
        <taxon>Oomycota</taxon>
        <taxon>Peronosporomycetes</taxon>
        <taxon>Peronosporales</taxon>
        <taxon>Peronosporaceae</taxon>
        <taxon>Phytophthora</taxon>
    </lineage>
</organism>
<dbReference type="OrthoDB" id="9973624at2759"/>